<dbReference type="Proteomes" id="UP001165060">
    <property type="component" value="Unassembled WGS sequence"/>
</dbReference>
<feature type="region of interest" description="Disordered" evidence="1">
    <location>
        <begin position="585"/>
        <end position="618"/>
    </location>
</feature>
<feature type="compositionally biased region" description="Basic and acidic residues" evidence="1">
    <location>
        <begin position="594"/>
        <end position="618"/>
    </location>
</feature>
<evidence type="ECO:0000256" key="1">
    <source>
        <dbReference type="SAM" id="MobiDB-lite"/>
    </source>
</evidence>
<evidence type="ECO:0000313" key="2">
    <source>
        <dbReference type="EMBL" id="GMI19292.1"/>
    </source>
</evidence>
<feature type="region of interest" description="Disordered" evidence="1">
    <location>
        <begin position="444"/>
        <end position="463"/>
    </location>
</feature>
<name>A0ABQ6M4J8_9STRA</name>
<feature type="compositionally biased region" description="Basic and acidic residues" evidence="1">
    <location>
        <begin position="521"/>
        <end position="530"/>
    </location>
</feature>
<reference evidence="2 3" key="1">
    <citation type="journal article" date="2023" name="Commun. Biol.">
        <title>Genome analysis of Parmales, the sister group of diatoms, reveals the evolutionary specialization of diatoms from phago-mixotrophs to photoautotrophs.</title>
        <authorList>
            <person name="Ban H."/>
            <person name="Sato S."/>
            <person name="Yoshikawa S."/>
            <person name="Yamada K."/>
            <person name="Nakamura Y."/>
            <person name="Ichinomiya M."/>
            <person name="Sato N."/>
            <person name="Blanc-Mathieu R."/>
            <person name="Endo H."/>
            <person name="Kuwata A."/>
            <person name="Ogata H."/>
        </authorList>
    </citation>
    <scope>NUCLEOTIDE SEQUENCE [LARGE SCALE GENOMIC DNA]</scope>
</reference>
<organism evidence="2 3">
    <name type="scientific">Tetraparma gracilis</name>
    <dbReference type="NCBI Taxonomy" id="2962635"/>
    <lineage>
        <taxon>Eukaryota</taxon>
        <taxon>Sar</taxon>
        <taxon>Stramenopiles</taxon>
        <taxon>Ochrophyta</taxon>
        <taxon>Bolidophyceae</taxon>
        <taxon>Parmales</taxon>
        <taxon>Triparmaceae</taxon>
        <taxon>Tetraparma</taxon>
    </lineage>
</organism>
<protein>
    <submittedName>
        <fullName evidence="2">Uncharacterized protein</fullName>
    </submittedName>
</protein>
<proteinExistence type="predicted"/>
<feature type="region of interest" description="Disordered" evidence="1">
    <location>
        <begin position="521"/>
        <end position="571"/>
    </location>
</feature>
<feature type="compositionally biased region" description="Acidic residues" evidence="1">
    <location>
        <begin position="531"/>
        <end position="543"/>
    </location>
</feature>
<feature type="region of interest" description="Disordered" evidence="1">
    <location>
        <begin position="355"/>
        <end position="421"/>
    </location>
</feature>
<accession>A0ABQ6M4J8</accession>
<gene>
    <name evidence="2" type="ORF">TeGR_g5828</name>
</gene>
<comment type="caution">
    <text evidence="2">The sequence shown here is derived from an EMBL/GenBank/DDBJ whole genome shotgun (WGS) entry which is preliminary data.</text>
</comment>
<sequence length="785" mass="86611">MVVDAFDKGPAGRKHFQEFFEGVKKGFDLTKHSETSTASGPTSYEVEDLTGLRKYVYAYERNEFTDPASIGLFDKLDCIVMDVDHRLQPWGDRTRALLLLVKTAFFTNKPVFAAGAGIQFVAFVLGNGGKRVRVLNGAEGSDANDAKLGLQGFQTPAEVGPDDVFLDSASGDFFSLGRAADGTAQWTPAGTVGSHLHDGCANIQTPKYGVRPPSPRKKQYGGPVHRAVPVTHYPVKAMMRGEVKVRVVKRHLRHAAFRNFNDGEFAFLAPCQNTWNVDAATNGRNKKGKQYTVLAESERGPMVIQYGNMWACQFHVSGEKKFGCTYQILENFVSSLHERIRAEGKIGISSEFLKNGDPNLKPSGAGMRPFSAPVKRRPEATVFDKAPQQKGAEGKQAWTATTPRPPGSRPSSRPNTARTNATTKVETHDVTMLAQEGYATPRFATSKGAKTPRGGVRLSQNQDEVETCREDATVEPISTGRTTARSGATTARSSGEFSARLLAMGNKLGIDMNFAQKFNEQVREEQRDQETDYSEGEGDDMYFDDVSGMDSWDQRSKENKQPRPAPQGTTLNLSNLHNGIAWGDGIKADSSPAKLERKATREKVQTEQDVREASRRDGRVVKVKTPREVQGGSFYSNYKKFEEMQKRDGGGDWYIFDDGTEYVSSSQRALKEENFHRRRGQEGSGGAGMSGFKNVVGKRSAMKMPDKHGVVTSGPYYGKVQVASEIDVVEKTYHNKEKFVGRKDGKAGGDWIYVGDRQKPYWAERKGRGKEGRSAVGGYVNTDLR</sequence>
<feature type="compositionally biased region" description="Basic and acidic residues" evidence="1">
    <location>
        <begin position="552"/>
        <end position="561"/>
    </location>
</feature>
<evidence type="ECO:0000313" key="3">
    <source>
        <dbReference type="Proteomes" id="UP001165060"/>
    </source>
</evidence>
<dbReference type="EMBL" id="BRYB01003706">
    <property type="protein sequence ID" value="GMI19292.1"/>
    <property type="molecule type" value="Genomic_DNA"/>
</dbReference>
<feature type="region of interest" description="Disordered" evidence="1">
    <location>
        <begin position="765"/>
        <end position="785"/>
    </location>
</feature>
<keyword evidence="3" id="KW-1185">Reference proteome</keyword>